<proteinExistence type="predicted"/>
<accession>A0A453B9Y7</accession>
<name>A0A453B9Y7_AEGTS</name>
<reference evidence="1" key="4">
    <citation type="submission" date="2019-03" db="UniProtKB">
        <authorList>
            <consortium name="EnsemblPlants"/>
        </authorList>
    </citation>
    <scope>IDENTIFICATION</scope>
</reference>
<evidence type="ECO:0000313" key="2">
    <source>
        <dbReference type="Proteomes" id="UP000015105"/>
    </source>
</evidence>
<dbReference type="EnsemblPlants" id="AET2Gv20426900.32">
    <property type="protein sequence ID" value="AET2Gv20426900.32"/>
    <property type="gene ID" value="AET2Gv20426900"/>
</dbReference>
<organism evidence="1 2">
    <name type="scientific">Aegilops tauschii subsp. strangulata</name>
    <name type="common">Goatgrass</name>
    <dbReference type="NCBI Taxonomy" id="200361"/>
    <lineage>
        <taxon>Eukaryota</taxon>
        <taxon>Viridiplantae</taxon>
        <taxon>Streptophyta</taxon>
        <taxon>Embryophyta</taxon>
        <taxon>Tracheophyta</taxon>
        <taxon>Spermatophyta</taxon>
        <taxon>Magnoliopsida</taxon>
        <taxon>Liliopsida</taxon>
        <taxon>Poales</taxon>
        <taxon>Poaceae</taxon>
        <taxon>BOP clade</taxon>
        <taxon>Pooideae</taxon>
        <taxon>Triticodae</taxon>
        <taxon>Triticeae</taxon>
        <taxon>Triticinae</taxon>
        <taxon>Aegilops</taxon>
    </lineage>
</organism>
<dbReference type="PANTHER" id="PTHR31210:SF47">
    <property type="entry name" value="OS07G0564800 PROTEIN"/>
    <property type="match status" value="1"/>
</dbReference>
<protein>
    <submittedName>
        <fullName evidence="1">Uncharacterized protein</fullName>
    </submittedName>
</protein>
<dbReference type="Pfam" id="PF05212">
    <property type="entry name" value="DUF707"/>
    <property type="match status" value="1"/>
</dbReference>
<keyword evidence="2" id="KW-1185">Reference proteome</keyword>
<reference evidence="1" key="5">
    <citation type="journal article" date="2021" name="G3 (Bethesda)">
        <title>Aegilops tauschii genome assembly Aet v5.0 features greater sequence contiguity and improved annotation.</title>
        <authorList>
            <person name="Wang L."/>
            <person name="Zhu T."/>
            <person name="Rodriguez J.C."/>
            <person name="Deal K.R."/>
            <person name="Dubcovsky J."/>
            <person name="McGuire P.E."/>
            <person name="Lux T."/>
            <person name="Spannagl M."/>
            <person name="Mayer K.F.X."/>
            <person name="Baldrich P."/>
            <person name="Meyers B.C."/>
            <person name="Huo N."/>
            <person name="Gu Y.Q."/>
            <person name="Zhou H."/>
            <person name="Devos K.M."/>
            <person name="Bennetzen J.L."/>
            <person name="Unver T."/>
            <person name="Budak H."/>
            <person name="Gulick P.J."/>
            <person name="Galiba G."/>
            <person name="Kalapos B."/>
            <person name="Nelson D.R."/>
            <person name="Li P."/>
            <person name="You F.M."/>
            <person name="Luo M.C."/>
            <person name="Dvorak J."/>
        </authorList>
    </citation>
    <scope>NUCLEOTIDE SEQUENCE [LARGE SCALE GENOMIC DNA]</scope>
    <source>
        <strain evidence="1">cv. AL8/78</strain>
    </source>
</reference>
<reference evidence="1" key="3">
    <citation type="journal article" date="2017" name="Nature">
        <title>Genome sequence of the progenitor of the wheat D genome Aegilops tauschii.</title>
        <authorList>
            <person name="Luo M.C."/>
            <person name="Gu Y.Q."/>
            <person name="Puiu D."/>
            <person name="Wang H."/>
            <person name="Twardziok S.O."/>
            <person name="Deal K.R."/>
            <person name="Huo N."/>
            <person name="Zhu T."/>
            <person name="Wang L."/>
            <person name="Wang Y."/>
            <person name="McGuire P.E."/>
            <person name="Liu S."/>
            <person name="Long H."/>
            <person name="Ramasamy R.K."/>
            <person name="Rodriguez J.C."/>
            <person name="Van S.L."/>
            <person name="Yuan L."/>
            <person name="Wang Z."/>
            <person name="Xia Z."/>
            <person name="Xiao L."/>
            <person name="Anderson O.D."/>
            <person name="Ouyang S."/>
            <person name="Liang Y."/>
            <person name="Zimin A.V."/>
            <person name="Pertea G."/>
            <person name="Qi P."/>
            <person name="Bennetzen J.L."/>
            <person name="Dai X."/>
            <person name="Dawson M.W."/>
            <person name="Muller H.G."/>
            <person name="Kugler K."/>
            <person name="Rivarola-Duarte L."/>
            <person name="Spannagl M."/>
            <person name="Mayer K.F.X."/>
            <person name="Lu F.H."/>
            <person name="Bevan M.W."/>
            <person name="Leroy P."/>
            <person name="Li P."/>
            <person name="You F.M."/>
            <person name="Sun Q."/>
            <person name="Liu Z."/>
            <person name="Lyons E."/>
            <person name="Wicker T."/>
            <person name="Salzberg S.L."/>
            <person name="Devos K.M."/>
            <person name="Dvorak J."/>
        </authorList>
    </citation>
    <scope>NUCLEOTIDE SEQUENCE [LARGE SCALE GENOMIC DNA]</scope>
    <source>
        <strain evidence="1">cv. AL8/78</strain>
    </source>
</reference>
<dbReference type="PANTHER" id="PTHR31210">
    <property type="entry name" value="OS06G0731900 PROTEIN"/>
    <property type="match status" value="1"/>
</dbReference>
<evidence type="ECO:0000313" key="1">
    <source>
        <dbReference type="EnsemblPlants" id="AET2Gv20426900.32"/>
    </source>
</evidence>
<dbReference type="AlphaFoldDB" id="A0A453B9Y7"/>
<reference evidence="2" key="1">
    <citation type="journal article" date="2014" name="Science">
        <title>Ancient hybridizations among the ancestral genomes of bread wheat.</title>
        <authorList>
            <consortium name="International Wheat Genome Sequencing Consortium,"/>
            <person name="Marcussen T."/>
            <person name="Sandve S.R."/>
            <person name="Heier L."/>
            <person name="Spannagl M."/>
            <person name="Pfeifer M."/>
            <person name="Jakobsen K.S."/>
            <person name="Wulff B.B."/>
            <person name="Steuernagel B."/>
            <person name="Mayer K.F."/>
            <person name="Olsen O.A."/>
        </authorList>
    </citation>
    <scope>NUCLEOTIDE SEQUENCE [LARGE SCALE GENOMIC DNA]</scope>
    <source>
        <strain evidence="2">cv. AL8/78</strain>
    </source>
</reference>
<sequence length="245" mass="27949">MMIILFVVYNMASYQRRQTVLDEDAPPFDTIMGSDRAAVKVSGTGRANAKVSHRAASTARVGFLPHGIVEPYSDMELKPLWLTRSVQSQQESNQNDRCLIAIPAGINQKKSVDALMKKFLAENFTAILFHYDGKVNEWNDLPWSKSVIHIAASNQTKWWFAKRFLHPAVVSMYKYIFLWDEDLEVDNFNPRRYMCCMNPGIVLKPVIKNMPSAKVSVMECVQSAMYSAIKSWSRQLQPASITMQF</sequence>
<dbReference type="InterPro" id="IPR007877">
    <property type="entry name" value="DUF707"/>
</dbReference>
<dbReference type="Gramene" id="AET2Gv20426900.32">
    <property type="protein sequence ID" value="AET2Gv20426900.32"/>
    <property type="gene ID" value="AET2Gv20426900"/>
</dbReference>
<reference evidence="2" key="2">
    <citation type="journal article" date="2017" name="Nat. Plants">
        <title>The Aegilops tauschii genome reveals multiple impacts of transposons.</title>
        <authorList>
            <person name="Zhao G."/>
            <person name="Zou C."/>
            <person name="Li K."/>
            <person name="Wang K."/>
            <person name="Li T."/>
            <person name="Gao L."/>
            <person name="Zhang X."/>
            <person name="Wang H."/>
            <person name="Yang Z."/>
            <person name="Liu X."/>
            <person name="Jiang W."/>
            <person name="Mao L."/>
            <person name="Kong X."/>
            <person name="Jiao Y."/>
            <person name="Jia J."/>
        </authorList>
    </citation>
    <scope>NUCLEOTIDE SEQUENCE [LARGE SCALE GENOMIC DNA]</scope>
    <source>
        <strain evidence="2">cv. AL8/78</strain>
    </source>
</reference>
<dbReference type="Proteomes" id="UP000015105">
    <property type="component" value="Chromosome 2D"/>
</dbReference>